<proteinExistence type="inferred from homology"/>
<dbReference type="InterPro" id="IPR029052">
    <property type="entry name" value="Metallo-depent_PP-like"/>
</dbReference>
<comment type="caution">
    <text evidence="6">The sequence shown here is derived from an EMBL/GenBank/DDBJ whole genome shotgun (WGS) entry which is preliminary data.</text>
</comment>
<evidence type="ECO:0000259" key="5">
    <source>
        <dbReference type="Pfam" id="PF00149"/>
    </source>
</evidence>
<accession>A0A5A7NEP5</accession>
<evidence type="ECO:0000313" key="7">
    <source>
        <dbReference type="Proteomes" id="UP000324996"/>
    </source>
</evidence>
<evidence type="ECO:0000256" key="2">
    <source>
        <dbReference type="ARBA" id="ARBA00022801"/>
    </source>
</evidence>
<dbReference type="EMBL" id="BKCN01000028">
    <property type="protein sequence ID" value="GER05539.1"/>
    <property type="molecule type" value="Genomic_DNA"/>
</dbReference>
<gene>
    <name evidence="6" type="ORF">JCM17846_32210</name>
</gene>
<keyword evidence="3" id="KW-0408">Iron</keyword>
<name>A0A5A7NEP5_9PROT</name>
<dbReference type="Proteomes" id="UP000324996">
    <property type="component" value="Unassembled WGS sequence"/>
</dbReference>
<sequence length="291" mass="31649">MITIAHLSDLHFAPLPKVAAQKLISKRILGYLSWHRKRKHEHRAEVLEALLNDLKADQPDHICVTGDLTNIALGGEFETARRWLLRAGPADHISIIPGNHDAYVAGALEKGLPKWAEWMTGDDGRMDFPYLRRRGKLSIIGTSSAVATLPAMASGRLGEKQMMALEALLNAEHQAGQFTLIMIHHPPQPGAESPRKALSDAKAFRALIARTGAGLILHGHTHRALKASIKGPDGPVPILGCGSSSSIGSHKGPGHYYRLTIDPTAKSDGINVENRHYDAIKKAFFPSNAPR</sequence>
<dbReference type="RefSeq" id="WP_052371171.1">
    <property type="nucleotide sequence ID" value="NZ_BKCN01000028.1"/>
</dbReference>
<dbReference type="InterPro" id="IPR004843">
    <property type="entry name" value="Calcineurin-like_PHP"/>
</dbReference>
<evidence type="ECO:0000256" key="3">
    <source>
        <dbReference type="ARBA" id="ARBA00023004"/>
    </source>
</evidence>
<protein>
    <submittedName>
        <fullName evidence="6">Metallophosphatase</fullName>
    </submittedName>
</protein>
<evidence type="ECO:0000313" key="6">
    <source>
        <dbReference type="EMBL" id="GER05539.1"/>
    </source>
</evidence>
<organism evidence="6 7">
    <name type="scientific">Iodidimonas nitroreducens</name>
    <dbReference type="NCBI Taxonomy" id="1236968"/>
    <lineage>
        <taxon>Bacteria</taxon>
        <taxon>Pseudomonadati</taxon>
        <taxon>Pseudomonadota</taxon>
        <taxon>Alphaproteobacteria</taxon>
        <taxon>Iodidimonadales</taxon>
        <taxon>Iodidimonadaceae</taxon>
        <taxon>Iodidimonas</taxon>
    </lineage>
</organism>
<feature type="domain" description="Calcineurin-like phosphoesterase" evidence="5">
    <location>
        <begin position="3"/>
        <end position="223"/>
    </location>
</feature>
<reference evidence="6 7" key="1">
    <citation type="submission" date="2019-09" db="EMBL/GenBank/DDBJ databases">
        <title>NBRP : Genome information of microbial organism related human and environment.</title>
        <authorList>
            <person name="Hattori M."/>
            <person name="Oshima K."/>
            <person name="Inaba H."/>
            <person name="Suda W."/>
            <person name="Sakamoto M."/>
            <person name="Iino T."/>
            <person name="Kitahara M."/>
            <person name="Oshida Y."/>
            <person name="Iida T."/>
            <person name="Kudo T."/>
            <person name="Itoh T."/>
            <person name="Ohkuma M."/>
        </authorList>
    </citation>
    <scope>NUCLEOTIDE SEQUENCE [LARGE SCALE GENOMIC DNA]</scope>
    <source>
        <strain evidence="6 7">Q-1</strain>
    </source>
</reference>
<dbReference type="GO" id="GO:0046872">
    <property type="term" value="F:metal ion binding"/>
    <property type="evidence" value="ECO:0007669"/>
    <property type="project" value="UniProtKB-KW"/>
</dbReference>
<evidence type="ECO:0000256" key="1">
    <source>
        <dbReference type="ARBA" id="ARBA00022723"/>
    </source>
</evidence>
<keyword evidence="2" id="KW-0378">Hydrolase</keyword>
<dbReference type="PANTHER" id="PTHR42988">
    <property type="entry name" value="PHOSPHOHYDROLASE"/>
    <property type="match status" value="1"/>
</dbReference>
<dbReference type="AlphaFoldDB" id="A0A5A7NEP5"/>
<dbReference type="GO" id="GO:0016787">
    <property type="term" value="F:hydrolase activity"/>
    <property type="evidence" value="ECO:0007669"/>
    <property type="project" value="UniProtKB-KW"/>
</dbReference>
<dbReference type="Pfam" id="PF00149">
    <property type="entry name" value="Metallophos"/>
    <property type="match status" value="1"/>
</dbReference>
<evidence type="ECO:0000256" key="4">
    <source>
        <dbReference type="ARBA" id="ARBA00025742"/>
    </source>
</evidence>
<keyword evidence="1" id="KW-0479">Metal-binding</keyword>
<dbReference type="Gene3D" id="3.60.21.10">
    <property type="match status" value="1"/>
</dbReference>
<keyword evidence="7" id="KW-1185">Reference proteome</keyword>
<dbReference type="PANTHER" id="PTHR42988:SF2">
    <property type="entry name" value="CYCLIC NUCLEOTIDE PHOSPHODIESTERASE CBUA0032-RELATED"/>
    <property type="match status" value="1"/>
</dbReference>
<comment type="similarity">
    <text evidence="4">Belongs to the cyclic nucleotide phosphodiesterase class-III family.</text>
</comment>
<dbReference type="InterPro" id="IPR050884">
    <property type="entry name" value="CNP_phosphodiesterase-III"/>
</dbReference>
<dbReference type="SUPFAM" id="SSF56300">
    <property type="entry name" value="Metallo-dependent phosphatases"/>
    <property type="match status" value="1"/>
</dbReference>